<feature type="transmembrane region" description="Helical" evidence="5">
    <location>
        <begin position="583"/>
        <end position="604"/>
    </location>
</feature>
<keyword evidence="8" id="KW-1185">Reference proteome</keyword>
<keyword evidence="3" id="KW-0342">GTP-binding</keyword>
<evidence type="ECO:0000313" key="8">
    <source>
        <dbReference type="Proteomes" id="UP001177023"/>
    </source>
</evidence>
<dbReference type="InterPro" id="IPR015894">
    <property type="entry name" value="Guanylate-bd_N"/>
</dbReference>
<dbReference type="Gene3D" id="1.20.58.420">
    <property type="entry name" value="AHSP"/>
    <property type="match status" value="1"/>
</dbReference>
<evidence type="ECO:0000313" key="7">
    <source>
        <dbReference type="EMBL" id="CAJ0585366.1"/>
    </source>
</evidence>
<dbReference type="SUPFAM" id="SSF52540">
    <property type="entry name" value="P-loop containing nucleoside triphosphate hydrolases"/>
    <property type="match status" value="1"/>
</dbReference>
<evidence type="ECO:0000256" key="2">
    <source>
        <dbReference type="ARBA" id="ARBA00022801"/>
    </source>
</evidence>
<keyword evidence="5" id="KW-1133">Transmembrane helix</keyword>
<keyword evidence="2" id="KW-0378">Hydrolase</keyword>
<dbReference type="InterPro" id="IPR036543">
    <property type="entry name" value="Guanylate-bd_C_sf"/>
</dbReference>
<dbReference type="PANTHER" id="PTHR10751">
    <property type="entry name" value="GUANYLATE BINDING PROTEIN"/>
    <property type="match status" value="1"/>
</dbReference>
<feature type="transmembrane region" description="Helical" evidence="5">
    <location>
        <begin position="548"/>
        <end position="577"/>
    </location>
</feature>
<dbReference type="Gene3D" id="3.40.50.300">
    <property type="entry name" value="P-loop containing nucleotide triphosphate hydrolases"/>
    <property type="match status" value="1"/>
</dbReference>
<keyword evidence="1" id="KW-0547">Nucleotide-binding</keyword>
<dbReference type="InterPro" id="IPR027417">
    <property type="entry name" value="P-loop_NTPase"/>
</dbReference>
<evidence type="ECO:0000256" key="3">
    <source>
        <dbReference type="ARBA" id="ARBA00023134"/>
    </source>
</evidence>
<dbReference type="SUPFAM" id="SSF48340">
    <property type="entry name" value="Interferon-induced guanylate-binding protein 1 (GBP1), C-terminal domain"/>
    <property type="match status" value="1"/>
</dbReference>
<organism evidence="7 8">
    <name type="scientific">Mesorhabditis spiculigera</name>
    <dbReference type="NCBI Taxonomy" id="96644"/>
    <lineage>
        <taxon>Eukaryota</taxon>
        <taxon>Metazoa</taxon>
        <taxon>Ecdysozoa</taxon>
        <taxon>Nematoda</taxon>
        <taxon>Chromadorea</taxon>
        <taxon>Rhabditida</taxon>
        <taxon>Rhabditina</taxon>
        <taxon>Rhabditomorpha</taxon>
        <taxon>Rhabditoidea</taxon>
        <taxon>Rhabditidae</taxon>
        <taxon>Mesorhabditinae</taxon>
        <taxon>Mesorhabditis</taxon>
    </lineage>
</organism>
<dbReference type="AlphaFoldDB" id="A0AA36GAP2"/>
<dbReference type="Pfam" id="PF02263">
    <property type="entry name" value="GBP"/>
    <property type="match status" value="1"/>
</dbReference>
<reference evidence="7" key="1">
    <citation type="submission" date="2023-06" db="EMBL/GenBank/DDBJ databases">
        <authorList>
            <person name="Delattre M."/>
        </authorList>
    </citation>
    <scope>NUCLEOTIDE SEQUENCE</scope>
    <source>
        <strain evidence="7">AF72</strain>
    </source>
</reference>
<evidence type="ECO:0000259" key="6">
    <source>
        <dbReference type="PROSITE" id="PS51715"/>
    </source>
</evidence>
<dbReference type="InterPro" id="IPR030386">
    <property type="entry name" value="G_GB1_RHD3_dom"/>
</dbReference>
<comment type="similarity">
    <text evidence="4">Belongs to the TRAFAC class dynamin-like GTPase superfamily. GB1/RHD3 GTPase family.</text>
</comment>
<evidence type="ECO:0000256" key="1">
    <source>
        <dbReference type="ARBA" id="ARBA00022741"/>
    </source>
</evidence>
<evidence type="ECO:0000256" key="5">
    <source>
        <dbReference type="SAM" id="Phobius"/>
    </source>
</evidence>
<gene>
    <name evidence="7" type="ORF">MSPICULIGERA_LOCUS23392</name>
</gene>
<feature type="transmembrane region" description="Helical" evidence="5">
    <location>
        <begin position="30"/>
        <end position="57"/>
    </location>
</feature>
<accession>A0AA36GAP2</accession>
<name>A0AA36GAP2_9BILA</name>
<dbReference type="Proteomes" id="UP001177023">
    <property type="component" value="Unassembled WGS sequence"/>
</dbReference>
<dbReference type="GO" id="GO:0003924">
    <property type="term" value="F:GTPase activity"/>
    <property type="evidence" value="ECO:0007669"/>
    <property type="project" value="InterPro"/>
</dbReference>
<dbReference type="CDD" id="cd01851">
    <property type="entry name" value="GBP"/>
    <property type="match status" value="1"/>
</dbReference>
<dbReference type="EMBL" id="CATQJA010002704">
    <property type="protein sequence ID" value="CAJ0585366.1"/>
    <property type="molecule type" value="Genomic_DNA"/>
</dbReference>
<dbReference type="PROSITE" id="PS51715">
    <property type="entry name" value="G_GB1_RHD3"/>
    <property type="match status" value="1"/>
</dbReference>
<proteinExistence type="inferred from homology"/>
<evidence type="ECO:0000256" key="4">
    <source>
        <dbReference type="PROSITE-ProRule" id="PRU01052"/>
    </source>
</evidence>
<comment type="caution">
    <text evidence="7">The sequence shown here is derived from an EMBL/GenBank/DDBJ whole genome shotgun (WGS) entry which is preliminary data.</text>
</comment>
<dbReference type="Pfam" id="PF02841">
    <property type="entry name" value="GBP_C"/>
    <property type="match status" value="1"/>
</dbReference>
<dbReference type="InterPro" id="IPR003191">
    <property type="entry name" value="Guanylate-bd/ATL_C"/>
</dbReference>
<feature type="non-terminal residue" evidence="7">
    <location>
        <position position="618"/>
    </location>
</feature>
<sequence length="618" mass="69957">MLLINWLSEKLFGPPAEIEITVEETNPETLIQALILGFFTGTLIVTLLVGIATCYAFNYVFRWGRRRQVANKKPKESVRLESSEADFERIENAGEQIAIKETPQREAETRIEDTYEIIYEEVEALPIVETHERTAEHRFTLNEEALREVAVISVAGAFRKGKSFLLNFFIRYLQKLEHNDGRKDETWLEAKTAFNVFSWRNGRKPETNGILICKRPFLVRNSKGEEIAVLLMDTQGAFDSRSTVTDCATIFALSTMVSSVQIYNLSQNIQEDNLQHLELFTDYGRLALNNESSKPFQDLVFLVRDWSCPDEADFGFGGGHEVLEEFLRIPAGQPVELGKVRRNIRDCFRQIRCFLMPYPGEAVASSGTFRGQLDEISKKFRDSLRELIPGILDGQKLVVKEVNGHAVTCRELFQLFKSYMEIFQSDTLPMATTMLEATSKANNLCAVEAARNCYNEGMELVCRPGSPFIQSSDLNTLHDSCKRKAVQKFRDTPKMGGAEYGLPFLEELVTHIDKHYATLRQINDAKKVTIGMLFMEALSAFLTKWRPYILLLMAVVVVVLAALILPGFGLIIAPILLIGEASAIYILFFGLLLVVFRLGQYYALRSVKLRADGCAKLK</sequence>
<keyword evidence="5" id="KW-0812">Transmembrane</keyword>
<dbReference type="GO" id="GO:0005525">
    <property type="term" value="F:GTP binding"/>
    <property type="evidence" value="ECO:0007669"/>
    <property type="project" value="UniProtKB-KW"/>
</dbReference>
<protein>
    <recommendedName>
        <fullName evidence="6">GB1/RHD3-type G domain-containing protein</fullName>
    </recommendedName>
</protein>
<keyword evidence="5" id="KW-0472">Membrane</keyword>
<feature type="domain" description="GB1/RHD3-type G" evidence="6">
    <location>
        <begin position="146"/>
        <end position="396"/>
    </location>
</feature>